<comment type="caution">
    <text evidence="2">The sequence shown here is derived from an EMBL/GenBank/DDBJ whole genome shotgun (WGS) entry which is preliminary data.</text>
</comment>
<protein>
    <submittedName>
        <fullName evidence="2">Uncharacterized protein</fullName>
    </submittedName>
</protein>
<organism evidence="2 3">
    <name type="scientific">Pleodorina starrii</name>
    <dbReference type="NCBI Taxonomy" id="330485"/>
    <lineage>
        <taxon>Eukaryota</taxon>
        <taxon>Viridiplantae</taxon>
        <taxon>Chlorophyta</taxon>
        <taxon>core chlorophytes</taxon>
        <taxon>Chlorophyceae</taxon>
        <taxon>CS clade</taxon>
        <taxon>Chlamydomonadales</taxon>
        <taxon>Volvocaceae</taxon>
        <taxon>Pleodorina</taxon>
    </lineage>
</organism>
<evidence type="ECO:0000313" key="2">
    <source>
        <dbReference type="EMBL" id="GLC56918.1"/>
    </source>
</evidence>
<dbReference type="EMBL" id="BRXU01000017">
    <property type="protein sequence ID" value="GLC56918.1"/>
    <property type="molecule type" value="Genomic_DNA"/>
</dbReference>
<accession>A0A9W6BRQ7</accession>
<keyword evidence="3" id="KW-1185">Reference proteome</keyword>
<dbReference type="Proteomes" id="UP001165080">
    <property type="component" value="Unassembled WGS sequence"/>
</dbReference>
<name>A0A9W6BRQ7_9CHLO</name>
<feature type="region of interest" description="Disordered" evidence="1">
    <location>
        <begin position="263"/>
        <end position="284"/>
    </location>
</feature>
<gene>
    <name evidence="2" type="primary">PLESTBF000563</name>
    <name evidence="2" type="ORF">PLESTB_001163200</name>
</gene>
<evidence type="ECO:0000313" key="3">
    <source>
        <dbReference type="Proteomes" id="UP001165080"/>
    </source>
</evidence>
<feature type="region of interest" description="Disordered" evidence="1">
    <location>
        <begin position="55"/>
        <end position="97"/>
    </location>
</feature>
<proteinExistence type="predicted"/>
<dbReference type="AlphaFoldDB" id="A0A9W6BRQ7"/>
<sequence length="476" mass="48912">MLRCRKLLSPRRGLFPSATTLVPAPQIIPITRLSSKSAFSGHCISCNAAAHPFSGPPSAPAPAPTQPQPSVASPQTFPTLSTKSAAPPQRPSHPHNQMLSRYRSVSVVAAPEAYNNPVQRFEEAAEHRRWLLATRAGDVGLGALRTALRLWDGPLAGIAHQEGQFVALEEGPAGEDAALPPEGLAQALSLDLELLLGLAELTSDVVIDSEGESAVVPIILEPRLDAAGATQSAVSSAAATAIAAQPSTVQPSNYTEPQLSESAVLTAPGSGPVESGSGGGAGGGDGGWWSLAEAVATPLTWEEVAASLGVASELAAEMKPPTRFETKEAFLSHMLEQHVSILLEGRADWLAEAEAKAMAAAMVEAAPDDPWVTRSTPAAAAAAAAAGAAAAAAAAGAATTAAGDEDLEQRQRRAVSEAAALAAAVRQLSGAVVFPAALEVTLWSNALGWNPVLLMWVGRSRRSGAILGLLTTMIWT</sequence>
<feature type="compositionally biased region" description="Pro residues" evidence="1">
    <location>
        <begin position="55"/>
        <end position="67"/>
    </location>
</feature>
<reference evidence="2 3" key="1">
    <citation type="journal article" date="2023" name="Commun. Biol.">
        <title>Reorganization of the ancestral sex-determining regions during the evolution of trioecy in Pleodorina starrii.</title>
        <authorList>
            <person name="Takahashi K."/>
            <person name="Suzuki S."/>
            <person name="Kawai-Toyooka H."/>
            <person name="Yamamoto K."/>
            <person name="Hamaji T."/>
            <person name="Ootsuki R."/>
            <person name="Yamaguchi H."/>
            <person name="Kawachi M."/>
            <person name="Higashiyama T."/>
            <person name="Nozaki H."/>
        </authorList>
    </citation>
    <scope>NUCLEOTIDE SEQUENCE [LARGE SCALE GENOMIC DNA]</scope>
    <source>
        <strain evidence="2 3">NIES-4479</strain>
    </source>
</reference>
<evidence type="ECO:0000256" key="1">
    <source>
        <dbReference type="SAM" id="MobiDB-lite"/>
    </source>
</evidence>